<protein>
    <submittedName>
        <fullName evidence="1">Uncharacterized protein</fullName>
    </submittedName>
</protein>
<dbReference type="Proteomes" id="UP000265520">
    <property type="component" value="Unassembled WGS sequence"/>
</dbReference>
<organism evidence="1 2">
    <name type="scientific">Trifolium medium</name>
    <dbReference type="NCBI Taxonomy" id="97028"/>
    <lineage>
        <taxon>Eukaryota</taxon>
        <taxon>Viridiplantae</taxon>
        <taxon>Streptophyta</taxon>
        <taxon>Embryophyta</taxon>
        <taxon>Tracheophyta</taxon>
        <taxon>Spermatophyta</taxon>
        <taxon>Magnoliopsida</taxon>
        <taxon>eudicotyledons</taxon>
        <taxon>Gunneridae</taxon>
        <taxon>Pentapetalae</taxon>
        <taxon>rosids</taxon>
        <taxon>fabids</taxon>
        <taxon>Fabales</taxon>
        <taxon>Fabaceae</taxon>
        <taxon>Papilionoideae</taxon>
        <taxon>50 kb inversion clade</taxon>
        <taxon>NPAAA clade</taxon>
        <taxon>Hologalegina</taxon>
        <taxon>IRL clade</taxon>
        <taxon>Trifolieae</taxon>
        <taxon>Trifolium</taxon>
    </lineage>
</organism>
<evidence type="ECO:0000313" key="1">
    <source>
        <dbReference type="EMBL" id="MCI44284.1"/>
    </source>
</evidence>
<name>A0A392S7W1_9FABA</name>
<evidence type="ECO:0000313" key="2">
    <source>
        <dbReference type="Proteomes" id="UP000265520"/>
    </source>
</evidence>
<dbReference type="AlphaFoldDB" id="A0A392S7W1"/>
<sequence length="52" mass="5684">MDTVRDLLKDLMINDDVPTDSRVYRGLQDAVKVTRNITFVRKGGGSGSSSQA</sequence>
<proteinExistence type="predicted"/>
<accession>A0A392S7W1</accession>
<dbReference type="EMBL" id="LXQA010328545">
    <property type="protein sequence ID" value="MCI44284.1"/>
    <property type="molecule type" value="Genomic_DNA"/>
</dbReference>
<keyword evidence="2" id="KW-1185">Reference proteome</keyword>
<reference evidence="1 2" key="1">
    <citation type="journal article" date="2018" name="Front. Plant Sci.">
        <title>Red Clover (Trifolium pratense) and Zigzag Clover (T. medium) - A Picture of Genomic Similarities and Differences.</title>
        <authorList>
            <person name="Dluhosova J."/>
            <person name="Istvanek J."/>
            <person name="Nedelnik J."/>
            <person name="Repkova J."/>
        </authorList>
    </citation>
    <scope>NUCLEOTIDE SEQUENCE [LARGE SCALE GENOMIC DNA]</scope>
    <source>
        <strain evidence="2">cv. 10/8</strain>
        <tissue evidence="1">Leaf</tissue>
    </source>
</reference>
<comment type="caution">
    <text evidence="1">The sequence shown here is derived from an EMBL/GenBank/DDBJ whole genome shotgun (WGS) entry which is preliminary data.</text>
</comment>